<dbReference type="Gene3D" id="3.80.10.10">
    <property type="entry name" value="Ribonuclease Inhibitor"/>
    <property type="match status" value="1"/>
</dbReference>
<proteinExistence type="predicted"/>
<evidence type="ECO:0000313" key="11">
    <source>
        <dbReference type="Proteomes" id="UP000077315"/>
    </source>
</evidence>
<dbReference type="STRING" id="763407.A0A167MYB1"/>
<dbReference type="AlphaFoldDB" id="A0A167MYB1"/>
<protein>
    <submittedName>
        <fullName evidence="10">C2H2-type zinc finger transcription factor</fullName>
    </submittedName>
</protein>
<dbReference type="EMBL" id="KV440979">
    <property type="protein sequence ID" value="OAD74499.1"/>
    <property type="molecule type" value="Genomic_DNA"/>
</dbReference>
<dbReference type="GO" id="GO:0005634">
    <property type="term" value="C:nucleus"/>
    <property type="evidence" value="ECO:0007669"/>
    <property type="project" value="UniProtKB-SubCell"/>
</dbReference>
<dbReference type="InParanoid" id="A0A167MYB1"/>
<feature type="region of interest" description="Disordered" evidence="8">
    <location>
        <begin position="1"/>
        <end position="42"/>
    </location>
</feature>
<reference evidence="11" key="1">
    <citation type="submission" date="2015-06" db="EMBL/GenBank/DDBJ databases">
        <title>Expansion of signal transduction pathways in fungi by whole-genome duplication.</title>
        <authorList>
            <consortium name="DOE Joint Genome Institute"/>
            <person name="Corrochano L.M."/>
            <person name="Kuo A."/>
            <person name="Marcet-Houben M."/>
            <person name="Polaino S."/>
            <person name="Salamov A."/>
            <person name="Villalobos J.M."/>
            <person name="Alvarez M.I."/>
            <person name="Avalos J."/>
            <person name="Benito E.P."/>
            <person name="Benoit I."/>
            <person name="Burger G."/>
            <person name="Camino L.P."/>
            <person name="Canovas D."/>
            <person name="Cerda-Olmedo E."/>
            <person name="Cheng J.-F."/>
            <person name="Dominguez A."/>
            <person name="Elias M."/>
            <person name="Eslava A.P."/>
            <person name="Glaser F."/>
            <person name="Grimwood J."/>
            <person name="Gutierrez G."/>
            <person name="Heitman J."/>
            <person name="Henrissat B."/>
            <person name="Iturriaga E.A."/>
            <person name="Lang B.F."/>
            <person name="Lavin J.L."/>
            <person name="Lee S."/>
            <person name="Li W."/>
            <person name="Lindquist E."/>
            <person name="Lopez-Garcia S."/>
            <person name="Luque E.M."/>
            <person name="Marcos A.T."/>
            <person name="Martin J."/>
            <person name="McCluskey K."/>
            <person name="Medina H.R."/>
            <person name="Miralles-Duran A."/>
            <person name="Miyazaki A."/>
            <person name="Munoz-Torres E."/>
            <person name="Oguiza J.A."/>
            <person name="Ohm R."/>
            <person name="Olmedo M."/>
            <person name="Orejas M."/>
            <person name="Ortiz-Castellanos L."/>
            <person name="Pisabarro A.G."/>
            <person name="Rodriguez-Romero J."/>
            <person name="Ruiz-Herrera J."/>
            <person name="Ruiz-Vazquez R."/>
            <person name="Sanz C."/>
            <person name="Schackwitz W."/>
            <person name="Schmutz J."/>
            <person name="Shahriari M."/>
            <person name="Shelest E."/>
            <person name="Silva-Franco F."/>
            <person name="Soanes D."/>
            <person name="Syed K."/>
            <person name="Tagua V.G."/>
            <person name="Talbot N.J."/>
            <person name="Thon M."/>
            <person name="De vries R.P."/>
            <person name="Wiebenga A."/>
            <person name="Yadav J.S."/>
            <person name="Braun E.L."/>
            <person name="Baker S."/>
            <person name="Garre V."/>
            <person name="Horwitz B."/>
            <person name="Torres-Martinez S."/>
            <person name="Idnurm A."/>
            <person name="Herrera-Estrella A."/>
            <person name="Gabaldon T."/>
            <person name="Grigoriev I.V."/>
        </authorList>
    </citation>
    <scope>NUCLEOTIDE SEQUENCE [LARGE SCALE GENOMIC DNA]</scope>
    <source>
        <strain evidence="11">NRRL 1555(-)</strain>
    </source>
</reference>
<dbReference type="RefSeq" id="XP_018292539.1">
    <property type="nucleotide sequence ID" value="XM_018431323.1"/>
</dbReference>
<sequence length="847" mass="98027">MLYQENSNSSPKKTFYSDHQKTSSSTCPIPSEKKPVNRKQGKVPLHVLEYDQPISKPPMYNSQKYTAGLFSSTAPTSPSIRTHLDEALPTPSLDQPYSLSSETSPVLNTVLKAERKAKYEKKQYLFNTDYHDRIKLMNLSDSISNPHRDLRAEKHKTTRIGAGIKRRSDKNILRPPIKKFNCSECGYMSSRKSNYTRHIEQHDDERQKWKCDTCAKSYSSKFNLERHITSTHTNYNENFGSGPHYLLQILTIISTLITTKDKLQCTIVCKNWMNSFQMALWNSLKINQDKLENIVDAFDNSQSIYSKNGHRVREITWSKTLEISNEHLYKLQHCFQNLQKLDMQMGTVSKYDFGGMADWNLWNRLTCLVIYKPKYDSTCENVLLLKILHCLPNLTFLNVLDRRIVPLVPNTWEMLETLHEYLPRLKHLELNFYLDGVDFKDMESIMNVRPAKSITTVKFQSHYLDFGWIVYLALKYPNLSILESKKCFRKIVNKQSIPEEAIAVLSRLKGCFKSLKSAKLKQNFTLGPYHQILWNVLQPLAGSIESLNLVLMSNCRTNDGPIELSSNSFELNSGSLEKLILNIRLPETIVYQAPISFGMCSRLNILDLDISQGVFELDAVLTGCISLKILRLRAKSITLTLHVSHTPDFHALEKIIIVHSTIGSEVLEHLSFSCRKLTKMFLMNTVISATISELENHLNINMSFTNFEELSMHDVRFHAQIRESDRVGYLKVSSTSIFVIEQTHPEKDPKNQESDHLQSIDDKQTRFYRHRTMYENKKMRILKSPEIRLVQDFLKDSSISEKTLTVYEDKFLTDFSKNSLDSYNPNLYTKLQCRHVQVYSIHADEQE</sequence>
<feature type="compositionally biased region" description="Polar residues" evidence="8">
    <location>
        <begin position="1"/>
        <end position="12"/>
    </location>
</feature>
<keyword evidence="2" id="KW-0479">Metal-binding</keyword>
<evidence type="ECO:0000259" key="9">
    <source>
        <dbReference type="PROSITE" id="PS50157"/>
    </source>
</evidence>
<dbReference type="PROSITE" id="PS50157">
    <property type="entry name" value="ZINC_FINGER_C2H2_2"/>
    <property type="match status" value="2"/>
</dbReference>
<dbReference type="PANTHER" id="PTHR16515:SF49">
    <property type="entry name" value="GASTRULA ZINC FINGER PROTEIN XLCGF49.1-LIKE-RELATED"/>
    <property type="match status" value="1"/>
</dbReference>
<dbReference type="InterPro" id="IPR013087">
    <property type="entry name" value="Znf_C2H2_type"/>
</dbReference>
<keyword evidence="11" id="KW-1185">Reference proteome</keyword>
<dbReference type="Proteomes" id="UP000077315">
    <property type="component" value="Unassembled WGS sequence"/>
</dbReference>
<gene>
    <name evidence="10" type="ORF">PHYBLDRAFT_144942</name>
</gene>
<dbReference type="InterPro" id="IPR032675">
    <property type="entry name" value="LRR_dom_sf"/>
</dbReference>
<evidence type="ECO:0000256" key="1">
    <source>
        <dbReference type="ARBA" id="ARBA00004123"/>
    </source>
</evidence>
<dbReference type="GeneID" id="28992229"/>
<evidence type="ECO:0000256" key="2">
    <source>
        <dbReference type="ARBA" id="ARBA00022723"/>
    </source>
</evidence>
<dbReference type="SUPFAM" id="SSF57667">
    <property type="entry name" value="beta-beta-alpha zinc fingers"/>
    <property type="match status" value="1"/>
</dbReference>
<organism evidence="10 11">
    <name type="scientific">Phycomyces blakesleeanus (strain ATCC 8743b / DSM 1359 / FGSC 10004 / NBRC 33097 / NRRL 1555)</name>
    <dbReference type="NCBI Taxonomy" id="763407"/>
    <lineage>
        <taxon>Eukaryota</taxon>
        <taxon>Fungi</taxon>
        <taxon>Fungi incertae sedis</taxon>
        <taxon>Mucoromycota</taxon>
        <taxon>Mucoromycotina</taxon>
        <taxon>Mucoromycetes</taxon>
        <taxon>Mucorales</taxon>
        <taxon>Phycomycetaceae</taxon>
        <taxon>Phycomyces</taxon>
    </lineage>
</organism>
<name>A0A167MYB1_PHYB8</name>
<dbReference type="OrthoDB" id="2241663at2759"/>
<feature type="domain" description="C2H2-type" evidence="9">
    <location>
        <begin position="180"/>
        <end position="207"/>
    </location>
</feature>
<dbReference type="VEuPathDB" id="FungiDB:PHYBLDRAFT_144942"/>
<dbReference type="InterPro" id="IPR050331">
    <property type="entry name" value="Zinc_finger"/>
</dbReference>
<dbReference type="PROSITE" id="PS00028">
    <property type="entry name" value="ZINC_FINGER_C2H2_1"/>
    <property type="match status" value="1"/>
</dbReference>
<evidence type="ECO:0000256" key="8">
    <source>
        <dbReference type="SAM" id="MobiDB-lite"/>
    </source>
</evidence>
<evidence type="ECO:0000256" key="3">
    <source>
        <dbReference type="ARBA" id="ARBA00022737"/>
    </source>
</evidence>
<dbReference type="SMART" id="SM00355">
    <property type="entry name" value="ZnF_C2H2"/>
    <property type="match status" value="2"/>
</dbReference>
<keyword evidence="3" id="KW-0677">Repeat</keyword>
<dbReference type="GO" id="GO:0010468">
    <property type="term" value="P:regulation of gene expression"/>
    <property type="evidence" value="ECO:0007669"/>
    <property type="project" value="TreeGrafter"/>
</dbReference>
<keyword evidence="5" id="KW-0862">Zinc</keyword>
<keyword evidence="6" id="KW-0539">Nucleus</keyword>
<evidence type="ECO:0000313" key="10">
    <source>
        <dbReference type="EMBL" id="OAD74499.1"/>
    </source>
</evidence>
<evidence type="ECO:0000256" key="6">
    <source>
        <dbReference type="ARBA" id="ARBA00023242"/>
    </source>
</evidence>
<dbReference type="Pfam" id="PF00096">
    <property type="entry name" value="zf-C2H2"/>
    <property type="match status" value="2"/>
</dbReference>
<dbReference type="InterPro" id="IPR036236">
    <property type="entry name" value="Znf_C2H2_sf"/>
</dbReference>
<evidence type="ECO:0000256" key="5">
    <source>
        <dbReference type="ARBA" id="ARBA00022833"/>
    </source>
</evidence>
<dbReference type="SUPFAM" id="SSF52047">
    <property type="entry name" value="RNI-like"/>
    <property type="match status" value="1"/>
</dbReference>
<feature type="domain" description="C2H2-type" evidence="9">
    <location>
        <begin position="209"/>
        <end position="237"/>
    </location>
</feature>
<dbReference type="PANTHER" id="PTHR16515">
    <property type="entry name" value="PR DOMAIN ZINC FINGER PROTEIN"/>
    <property type="match status" value="1"/>
</dbReference>
<evidence type="ECO:0000256" key="7">
    <source>
        <dbReference type="PROSITE-ProRule" id="PRU00042"/>
    </source>
</evidence>
<dbReference type="Gene3D" id="3.30.160.60">
    <property type="entry name" value="Classic Zinc Finger"/>
    <property type="match status" value="1"/>
</dbReference>
<accession>A0A167MYB1</accession>
<evidence type="ECO:0000256" key="4">
    <source>
        <dbReference type="ARBA" id="ARBA00022771"/>
    </source>
</evidence>
<dbReference type="GO" id="GO:0008270">
    <property type="term" value="F:zinc ion binding"/>
    <property type="evidence" value="ECO:0007669"/>
    <property type="project" value="UniProtKB-KW"/>
</dbReference>
<comment type="subcellular location">
    <subcellularLocation>
        <location evidence="1">Nucleus</location>
    </subcellularLocation>
</comment>
<keyword evidence="4 7" id="KW-0863">Zinc-finger</keyword>